<evidence type="ECO:0000256" key="3">
    <source>
        <dbReference type="ARBA" id="ARBA00022630"/>
    </source>
</evidence>
<comment type="cofactor">
    <cofactor evidence="1">
        <name>FAD</name>
        <dbReference type="ChEBI" id="CHEBI:57692"/>
    </cofactor>
</comment>
<dbReference type="InterPro" id="IPR036318">
    <property type="entry name" value="FAD-bd_PCMH-like_sf"/>
</dbReference>
<evidence type="ECO:0000313" key="7">
    <source>
        <dbReference type="Proteomes" id="UP000308133"/>
    </source>
</evidence>
<dbReference type="Proteomes" id="UP000308133">
    <property type="component" value="Unassembled WGS sequence"/>
</dbReference>
<evidence type="ECO:0000256" key="4">
    <source>
        <dbReference type="ARBA" id="ARBA00022827"/>
    </source>
</evidence>
<dbReference type="GO" id="GO:0050660">
    <property type="term" value="F:flavin adenine dinucleotide binding"/>
    <property type="evidence" value="ECO:0007669"/>
    <property type="project" value="InterPro"/>
</dbReference>
<comment type="caution">
    <text evidence="6">The sequence shown here is derived from an EMBL/GenBank/DDBJ whole genome shotgun (WGS) entry which is preliminary data.</text>
</comment>
<keyword evidence="5" id="KW-0560">Oxidoreductase</keyword>
<dbReference type="SUPFAM" id="SSF56176">
    <property type="entry name" value="FAD-binding/transporter-associated domain-like"/>
    <property type="match status" value="1"/>
</dbReference>
<evidence type="ECO:0000256" key="5">
    <source>
        <dbReference type="ARBA" id="ARBA00023002"/>
    </source>
</evidence>
<keyword evidence="4" id="KW-0274">FAD</keyword>
<reference evidence="6 7" key="1">
    <citation type="submission" date="2018-02" db="EMBL/GenBank/DDBJ databases">
        <title>Draft genome sequences of Elsinoe sp., causing black scab on jojoba.</title>
        <authorList>
            <person name="Stodart B."/>
            <person name="Jeffress S."/>
            <person name="Ash G."/>
            <person name="Arun Chinnappa K."/>
        </authorList>
    </citation>
    <scope>NUCLEOTIDE SEQUENCE [LARGE SCALE GENOMIC DNA]</scope>
    <source>
        <strain evidence="6 7">Hillstone_2</strain>
    </source>
</reference>
<dbReference type="EMBL" id="PTQR01000014">
    <property type="protein sequence ID" value="TKX26195.1"/>
    <property type="molecule type" value="Genomic_DNA"/>
</dbReference>
<evidence type="ECO:0000313" key="6">
    <source>
        <dbReference type="EMBL" id="TKX26195.1"/>
    </source>
</evidence>
<accession>A0A4U7B8M5</accession>
<gene>
    <name evidence="6" type="ORF">C1H76_1548</name>
</gene>
<keyword evidence="3" id="KW-0285">Flavoprotein</keyword>
<comment type="similarity">
    <text evidence="2">Belongs to the oxygen-dependent FAD-linked oxidoreductase family.</text>
</comment>
<dbReference type="Gene3D" id="3.30.465.10">
    <property type="match status" value="1"/>
</dbReference>
<protein>
    <submittedName>
        <fullName evidence="6">FAD-binding domain-containing protein 7</fullName>
    </submittedName>
</protein>
<evidence type="ECO:0000256" key="1">
    <source>
        <dbReference type="ARBA" id="ARBA00001974"/>
    </source>
</evidence>
<name>A0A4U7B8M5_9PEZI</name>
<proteinExistence type="inferred from homology"/>
<dbReference type="PANTHER" id="PTHR42973">
    <property type="entry name" value="BINDING OXIDOREDUCTASE, PUTATIVE (AFU_ORTHOLOGUE AFUA_1G17690)-RELATED"/>
    <property type="match status" value="1"/>
</dbReference>
<dbReference type="GO" id="GO:0016491">
    <property type="term" value="F:oxidoreductase activity"/>
    <property type="evidence" value="ECO:0007669"/>
    <property type="project" value="UniProtKB-KW"/>
</dbReference>
<dbReference type="InterPro" id="IPR016169">
    <property type="entry name" value="FAD-bd_PCMH_sub2"/>
</dbReference>
<sequence>MASALSLITLVGHKYGKNASVVVFPTTKEDVAFAVQTLNKTKQGKEFAFVAGANCQTNASTATKFIIDLSWLNQTQVLKKVKGATAGSNYTAVGARVGSVGAGGSSNGGDVGFLAGAYGYASDRLAAMEVVLMNGKIVNATKTNQYKNPFWALQRGGGHFFPADLANGLFALNTLLVTLRFDGRNRATQKSANATFPRIDDGLTITATNNLNSSYRHMTQSINGFFPFLFRRDFYGPQAQIITLGYLANGTALLNRYVADIAAAGDIPASSIWTPQYMYPGLNGNLPKSDADTAWPHARAEHQTLFSPAWRNVVDDVIMKDANWELNGKKFDKQIYDYPNYISPGVKAKGVGGIT</sequence>
<dbReference type="AlphaFoldDB" id="A0A4U7B8M5"/>
<dbReference type="PANTHER" id="PTHR42973:SF39">
    <property type="entry name" value="FAD-BINDING PCMH-TYPE DOMAIN-CONTAINING PROTEIN"/>
    <property type="match status" value="1"/>
</dbReference>
<dbReference type="InterPro" id="IPR050416">
    <property type="entry name" value="FAD-linked_Oxidoreductase"/>
</dbReference>
<evidence type="ECO:0000256" key="2">
    <source>
        <dbReference type="ARBA" id="ARBA00005466"/>
    </source>
</evidence>
<organism evidence="6 7">
    <name type="scientific">Elsinoe australis</name>
    <dbReference type="NCBI Taxonomy" id="40998"/>
    <lineage>
        <taxon>Eukaryota</taxon>
        <taxon>Fungi</taxon>
        <taxon>Dikarya</taxon>
        <taxon>Ascomycota</taxon>
        <taxon>Pezizomycotina</taxon>
        <taxon>Dothideomycetes</taxon>
        <taxon>Dothideomycetidae</taxon>
        <taxon>Myriangiales</taxon>
        <taxon>Elsinoaceae</taxon>
        <taxon>Elsinoe</taxon>
    </lineage>
</organism>